<keyword evidence="4 10" id="KW-0378">Hydrolase</keyword>
<dbReference type="PRINTS" id="PR00765">
    <property type="entry name" value="CRBOXYPTASEA"/>
</dbReference>
<dbReference type="eggNOG" id="COG3409">
    <property type="taxonomic scope" value="Bacteria"/>
</dbReference>
<dbReference type="EMBL" id="CP002547">
    <property type="protein sequence ID" value="ADY55259.1"/>
    <property type="molecule type" value="Genomic_DNA"/>
</dbReference>
<dbReference type="Gene3D" id="3.10.350.10">
    <property type="entry name" value="LysM domain"/>
    <property type="match status" value="1"/>
</dbReference>
<dbReference type="CDD" id="cd06229">
    <property type="entry name" value="M14_Endopeptidase_I"/>
    <property type="match status" value="1"/>
</dbReference>
<dbReference type="Proteomes" id="UP000007488">
    <property type="component" value="Chromosome"/>
</dbReference>
<feature type="domain" description="Peptidase M14" evidence="9">
    <location>
        <begin position="126"/>
        <end position="422"/>
    </location>
</feature>
<evidence type="ECO:0000256" key="1">
    <source>
        <dbReference type="ARBA" id="ARBA00001947"/>
    </source>
</evidence>
<dbReference type="CDD" id="cd00118">
    <property type="entry name" value="LysM"/>
    <property type="match status" value="1"/>
</dbReference>
<feature type="domain" description="LysM" evidence="8">
    <location>
        <begin position="70"/>
        <end position="114"/>
    </location>
</feature>
<dbReference type="InterPro" id="IPR036366">
    <property type="entry name" value="PGBDSf"/>
</dbReference>
<dbReference type="HOGENOM" id="CLU_050685_0_0_9"/>
<name>F0T1Z5_SYNGF</name>
<sequence length="424" mass="46709">MLKVGLRGNDVAEVQALLKQRGFDPGPVDGIFGTKTEQAVRRFQNARGLSADGIVGPLTYQALQATSAPSTYTVQPGDSLYLISSRFGISLGALMAANPGVSSYDLQIGQRLNIPAAGGDIVTTTINYTYDVLNWDIWSLKDRYPALGVGVAGQSVLGRNLYYLRLGSGPNQVFFNASHHSLEWITTVLLMKFTENFLKAYTAGTAIRGYRPRDIWNRSSIYIIPMVNPDGIELVLNGLRSGNPYDESLIRWNNGSTNFSRVWQANIRGVDLNHNYDASWQLSKQAEAAYGITGPGPTRYSGPYPESEPESRTVADFTRARDFRLVIAYHSQGEVIYWNYQNMAGAAARNIGERFSAVSGYALDETTGIASYAGYKDWFIERYRRPGYTVEVGSGTNPLPISQFPQIYNANEELLLLASVITAS</sequence>
<proteinExistence type="inferred from homology"/>
<dbReference type="SUPFAM" id="SSF53187">
    <property type="entry name" value="Zn-dependent exopeptidases"/>
    <property type="match status" value="1"/>
</dbReference>
<dbReference type="eggNOG" id="COG2866">
    <property type="taxonomic scope" value="Bacteria"/>
</dbReference>
<dbReference type="GO" id="GO:0005615">
    <property type="term" value="C:extracellular space"/>
    <property type="evidence" value="ECO:0007669"/>
    <property type="project" value="TreeGrafter"/>
</dbReference>
<comment type="cofactor">
    <cofactor evidence="1">
        <name>Zn(2+)</name>
        <dbReference type="ChEBI" id="CHEBI:29105"/>
    </cofactor>
</comment>
<dbReference type="KEGG" id="sgy:Sgly_0915"/>
<keyword evidence="5" id="KW-0862">Zinc</keyword>
<dbReference type="InterPro" id="IPR036365">
    <property type="entry name" value="PGBD-like_sf"/>
</dbReference>
<dbReference type="eggNOG" id="COG1388">
    <property type="taxonomic scope" value="Bacteria"/>
</dbReference>
<dbReference type="EC" id="3.4.19.11" evidence="10"/>
<dbReference type="InterPro" id="IPR018392">
    <property type="entry name" value="LysM"/>
</dbReference>
<dbReference type="GO" id="GO:0008270">
    <property type="term" value="F:zinc ion binding"/>
    <property type="evidence" value="ECO:0007669"/>
    <property type="project" value="InterPro"/>
</dbReference>
<dbReference type="SUPFAM" id="SSF47090">
    <property type="entry name" value="PGBD-like"/>
    <property type="match status" value="1"/>
</dbReference>
<evidence type="ECO:0000256" key="2">
    <source>
        <dbReference type="ARBA" id="ARBA00005988"/>
    </source>
</evidence>
<reference evidence="11" key="2">
    <citation type="submission" date="2011-02" db="EMBL/GenBank/DDBJ databases">
        <title>The complete genome of Syntrophobotulus glycolicus DSM 8271.</title>
        <authorList>
            <person name="Lucas S."/>
            <person name="Copeland A."/>
            <person name="Lapidus A."/>
            <person name="Bruce D."/>
            <person name="Goodwin L."/>
            <person name="Pitluck S."/>
            <person name="Kyrpides N."/>
            <person name="Mavromatis K."/>
            <person name="Pagani I."/>
            <person name="Ivanova N."/>
            <person name="Mikhailova N."/>
            <person name="Chertkov O."/>
            <person name="Held B."/>
            <person name="Detter J.C."/>
            <person name="Tapia R."/>
            <person name="Han C."/>
            <person name="Land M."/>
            <person name="Hauser L."/>
            <person name="Markowitz V."/>
            <person name="Cheng J.-F."/>
            <person name="Hugenholtz P."/>
            <person name="Woyke T."/>
            <person name="Wu D."/>
            <person name="Spring S."/>
            <person name="Schroeder M."/>
            <person name="Brambilla E."/>
            <person name="Klenk H.-P."/>
            <person name="Eisen J.A."/>
        </authorList>
    </citation>
    <scope>NUCLEOTIDE SEQUENCE [LARGE SCALE GENOMIC DNA]</scope>
    <source>
        <strain evidence="11">DSM 8271 / FlGlyR</strain>
    </source>
</reference>
<evidence type="ECO:0000256" key="5">
    <source>
        <dbReference type="ARBA" id="ARBA00022833"/>
    </source>
</evidence>
<keyword evidence="11" id="KW-1185">Reference proteome</keyword>
<keyword evidence="3" id="KW-0645">Protease</keyword>
<protein>
    <submittedName>
        <fullName evidence="10">Gamma-D-glutamyl-(L)-meso-diaminopimelate peptidase I</fullName>
        <ecNumber evidence="10">3.4.19.11</ecNumber>
    </submittedName>
</protein>
<keyword evidence="6" id="KW-0482">Metalloprotease</keyword>
<evidence type="ECO:0000313" key="10">
    <source>
        <dbReference type="EMBL" id="ADY55259.1"/>
    </source>
</evidence>
<dbReference type="SMART" id="SM00257">
    <property type="entry name" value="LysM"/>
    <property type="match status" value="1"/>
</dbReference>
<dbReference type="STRING" id="645991.Sgly_0915"/>
<dbReference type="InterPro" id="IPR034274">
    <property type="entry name" value="ENP1_M14_CPD"/>
</dbReference>
<dbReference type="Pfam" id="PF01471">
    <property type="entry name" value="PG_binding_1"/>
    <property type="match status" value="1"/>
</dbReference>
<dbReference type="SUPFAM" id="SSF54106">
    <property type="entry name" value="LysM domain"/>
    <property type="match status" value="1"/>
</dbReference>
<evidence type="ECO:0000256" key="7">
    <source>
        <dbReference type="PROSITE-ProRule" id="PRU01379"/>
    </source>
</evidence>
<gene>
    <name evidence="10" type="ordered locus">Sgly_0915</name>
</gene>
<evidence type="ECO:0000256" key="3">
    <source>
        <dbReference type="ARBA" id="ARBA00022670"/>
    </source>
</evidence>
<dbReference type="SMART" id="SM00631">
    <property type="entry name" value="Zn_pept"/>
    <property type="match status" value="1"/>
</dbReference>
<dbReference type="PANTHER" id="PTHR11705">
    <property type="entry name" value="PROTEASE FAMILY M14 CARBOXYPEPTIDASE A,B"/>
    <property type="match status" value="1"/>
</dbReference>
<evidence type="ECO:0000256" key="6">
    <source>
        <dbReference type="ARBA" id="ARBA00023049"/>
    </source>
</evidence>
<dbReference type="InterPro" id="IPR036779">
    <property type="entry name" value="LysM_dom_sf"/>
</dbReference>
<accession>F0T1Z5</accession>
<evidence type="ECO:0000313" key="11">
    <source>
        <dbReference type="Proteomes" id="UP000007488"/>
    </source>
</evidence>
<evidence type="ECO:0000259" key="9">
    <source>
        <dbReference type="PROSITE" id="PS52035"/>
    </source>
</evidence>
<dbReference type="InterPro" id="IPR002477">
    <property type="entry name" value="Peptidoglycan-bd-like"/>
</dbReference>
<dbReference type="Gene3D" id="3.40.630.10">
    <property type="entry name" value="Zn peptidases"/>
    <property type="match status" value="1"/>
</dbReference>
<organism evidence="10 11">
    <name type="scientific">Syntrophobotulus glycolicus (strain DSM 8271 / FlGlyR)</name>
    <dbReference type="NCBI Taxonomy" id="645991"/>
    <lineage>
        <taxon>Bacteria</taxon>
        <taxon>Bacillati</taxon>
        <taxon>Bacillota</taxon>
        <taxon>Clostridia</taxon>
        <taxon>Eubacteriales</taxon>
        <taxon>Desulfitobacteriaceae</taxon>
        <taxon>Syntrophobotulus</taxon>
    </lineage>
</organism>
<dbReference type="InterPro" id="IPR000834">
    <property type="entry name" value="Peptidase_M14"/>
</dbReference>
<dbReference type="Pfam" id="PF01476">
    <property type="entry name" value="LysM"/>
    <property type="match status" value="1"/>
</dbReference>
<dbReference type="GO" id="GO:0006508">
    <property type="term" value="P:proteolysis"/>
    <property type="evidence" value="ECO:0007669"/>
    <property type="project" value="UniProtKB-KW"/>
</dbReference>
<comment type="similarity">
    <text evidence="2 7">Belongs to the peptidase M14 family.</text>
</comment>
<evidence type="ECO:0000259" key="8">
    <source>
        <dbReference type="PROSITE" id="PS51782"/>
    </source>
</evidence>
<dbReference type="AlphaFoldDB" id="F0T1Z5"/>
<reference evidence="10 11" key="1">
    <citation type="journal article" date="2011" name="Stand. Genomic Sci.">
        <title>Complete genome sequence of Syntrophobotulus glycolicus type strain (FlGlyR).</title>
        <authorList>
            <person name="Han C."/>
            <person name="Mwirichia R."/>
            <person name="Chertkov O."/>
            <person name="Held B."/>
            <person name="Lapidus A."/>
            <person name="Nolan M."/>
            <person name="Lucas S."/>
            <person name="Hammon N."/>
            <person name="Deshpande S."/>
            <person name="Cheng J.F."/>
            <person name="Tapia R."/>
            <person name="Goodwin L."/>
            <person name="Pitluck S."/>
            <person name="Huntemann M."/>
            <person name="Liolios K."/>
            <person name="Ivanova N."/>
            <person name="Pagani I."/>
            <person name="Mavromatis K."/>
            <person name="Ovchinikova G."/>
            <person name="Pati A."/>
            <person name="Chen A."/>
            <person name="Palaniappan K."/>
            <person name="Land M."/>
            <person name="Hauser L."/>
            <person name="Brambilla E.M."/>
            <person name="Rohde M."/>
            <person name="Spring S."/>
            <person name="Sikorski J."/>
            <person name="Goker M."/>
            <person name="Woyke T."/>
            <person name="Bristow J."/>
            <person name="Eisen J.A."/>
            <person name="Markowitz V."/>
            <person name="Hugenholtz P."/>
            <person name="Kyrpides N.C."/>
            <person name="Klenk H.P."/>
            <person name="Detter J.C."/>
        </authorList>
    </citation>
    <scope>NUCLEOTIDE SEQUENCE [LARGE SCALE GENOMIC DNA]</scope>
    <source>
        <strain evidence="11">DSM 8271 / FlGlyR</strain>
    </source>
</reference>
<dbReference type="PROSITE" id="PS52035">
    <property type="entry name" value="PEPTIDASE_M14"/>
    <property type="match status" value="1"/>
</dbReference>
<evidence type="ECO:0000256" key="4">
    <source>
        <dbReference type="ARBA" id="ARBA00022801"/>
    </source>
</evidence>
<dbReference type="Pfam" id="PF00246">
    <property type="entry name" value="Peptidase_M14"/>
    <property type="match status" value="1"/>
</dbReference>
<dbReference type="Gene3D" id="1.10.101.10">
    <property type="entry name" value="PGBD-like superfamily/PGBD"/>
    <property type="match status" value="1"/>
</dbReference>
<feature type="active site" description="Proton donor/acceptor" evidence="7">
    <location>
        <position position="391"/>
    </location>
</feature>
<dbReference type="PANTHER" id="PTHR11705:SF143">
    <property type="entry name" value="SLL0236 PROTEIN"/>
    <property type="match status" value="1"/>
</dbReference>
<dbReference type="PROSITE" id="PS51782">
    <property type="entry name" value="LYSM"/>
    <property type="match status" value="1"/>
</dbReference>
<dbReference type="GO" id="GO:0004181">
    <property type="term" value="F:metallocarboxypeptidase activity"/>
    <property type="evidence" value="ECO:0007669"/>
    <property type="project" value="InterPro"/>
</dbReference>